<dbReference type="PANTHER" id="PTHR30532">
    <property type="entry name" value="IRON III DICITRATE-BINDING PERIPLASMIC PROTEIN"/>
    <property type="match status" value="1"/>
</dbReference>
<dbReference type="Proteomes" id="UP000236584">
    <property type="component" value="Chromosome"/>
</dbReference>
<evidence type="ECO:0000313" key="5">
    <source>
        <dbReference type="EMBL" id="AUV80671.1"/>
    </source>
</evidence>
<dbReference type="InterPro" id="IPR002491">
    <property type="entry name" value="ABC_transptr_periplasmic_BD"/>
</dbReference>
<evidence type="ECO:0000256" key="3">
    <source>
        <dbReference type="ARBA" id="ARBA00022729"/>
    </source>
</evidence>
<dbReference type="PROSITE" id="PS51318">
    <property type="entry name" value="TAT"/>
    <property type="match status" value="1"/>
</dbReference>
<gene>
    <name evidence="5" type="ORF">C2R22_02550</name>
</gene>
<dbReference type="Pfam" id="PF01497">
    <property type="entry name" value="Peripla_BP_2"/>
    <property type="match status" value="1"/>
</dbReference>
<keyword evidence="3" id="KW-0732">Signal</keyword>
<name>A0A2I8VFJ0_9EURY</name>
<dbReference type="RefSeq" id="WP_103424261.1">
    <property type="nucleotide sequence ID" value="NZ_CP026309.1"/>
</dbReference>
<evidence type="ECO:0000256" key="2">
    <source>
        <dbReference type="ARBA" id="ARBA00022448"/>
    </source>
</evidence>
<protein>
    <submittedName>
        <fullName evidence="5">Fe3+-hydroxamate ABC transporter substrate-binding protein</fullName>
    </submittedName>
</protein>
<dbReference type="OrthoDB" id="304381at2157"/>
<organism evidence="5 6">
    <name type="scientific">Salinigranum rubrum</name>
    <dbReference type="NCBI Taxonomy" id="755307"/>
    <lineage>
        <taxon>Archaea</taxon>
        <taxon>Methanobacteriati</taxon>
        <taxon>Methanobacteriota</taxon>
        <taxon>Stenosarchaea group</taxon>
        <taxon>Halobacteria</taxon>
        <taxon>Halobacteriales</taxon>
        <taxon>Haloferacaceae</taxon>
        <taxon>Salinigranum</taxon>
    </lineage>
</organism>
<comment type="subcellular location">
    <subcellularLocation>
        <location evidence="1">Cell envelope</location>
    </subcellularLocation>
</comment>
<evidence type="ECO:0000259" key="4">
    <source>
        <dbReference type="Pfam" id="PF01497"/>
    </source>
</evidence>
<dbReference type="SUPFAM" id="SSF53807">
    <property type="entry name" value="Helical backbone' metal receptor"/>
    <property type="match status" value="1"/>
</dbReference>
<dbReference type="EMBL" id="CP026309">
    <property type="protein sequence ID" value="AUV80671.1"/>
    <property type="molecule type" value="Genomic_DNA"/>
</dbReference>
<dbReference type="InterPro" id="IPR051313">
    <property type="entry name" value="Bact_iron-sidero_bind"/>
</dbReference>
<proteinExistence type="predicted"/>
<dbReference type="KEGG" id="srub:C2R22_02550"/>
<dbReference type="InterPro" id="IPR006311">
    <property type="entry name" value="TAT_signal"/>
</dbReference>
<dbReference type="AlphaFoldDB" id="A0A2I8VFJ0"/>
<evidence type="ECO:0000256" key="1">
    <source>
        <dbReference type="ARBA" id="ARBA00004196"/>
    </source>
</evidence>
<dbReference type="Gene3D" id="3.40.50.1980">
    <property type="entry name" value="Nitrogenase molybdenum iron protein domain"/>
    <property type="match status" value="2"/>
</dbReference>
<keyword evidence="6" id="KW-1185">Reference proteome</keyword>
<accession>A0A2I8VFJ0</accession>
<dbReference type="PANTHER" id="PTHR30532:SF1">
    <property type="entry name" value="IRON(3+)-HYDROXAMATE-BINDING PROTEIN FHUD"/>
    <property type="match status" value="1"/>
</dbReference>
<reference evidence="5 6" key="1">
    <citation type="submission" date="2018-01" db="EMBL/GenBank/DDBJ databases">
        <title>Complete genome sequence of Salinigranum rubrum GX10T, an extremely halophilic archaeon isolated from a marine solar saltern.</title>
        <authorList>
            <person name="Han S."/>
        </authorList>
    </citation>
    <scope>NUCLEOTIDE SEQUENCE [LARGE SCALE GENOMIC DNA]</scope>
    <source>
        <strain evidence="5 6">GX10</strain>
    </source>
</reference>
<sequence length="394" mass="43104">MTNGSNPPRPTRRTLLTTGAALVTGALAGCSGDTGTNTSSTDAQSTATATATSTATTTAQSTTENTTYAVEMAPVGRVEFEAVPETWVANNGSWADMGVALGLEPPKGVWLPSRYHTRYYDEIPGVSVDASGIRELWGEGGVGKEQFYELDADVHVADPNFLLNRGQWAESDIDEIAEQVGPFFGNSIFSRGYAWHDYEYYTLYEAFGKLAQVFQREDRYEAFASLHEEFQTSLASAVPAEGERPSAAVVWAGGDEPEEFYPYVIDEGTSFKHLRDLKVNDALAATDVKDFYSNRGAIDYETLLEVDPETLLIRGQEAKTRAEFEETVVAYMEDHGVASELTAVQNGDVYRAGPLYQGPITNLVGTERLARELYDVEEDLFDRERVAAVVAGEV</sequence>
<feature type="domain" description="Fe/B12 periplasmic-binding" evidence="4">
    <location>
        <begin position="201"/>
        <end position="353"/>
    </location>
</feature>
<keyword evidence="2" id="KW-0813">Transport</keyword>
<evidence type="ECO:0000313" key="6">
    <source>
        <dbReference type="Proteomes" id="UP000236584"/>
    </source>
</evidence>
<dbReference type="GeneID" id="35590933"/>